<protein>
    <submittedName>
        <fullName evidence="2">Uncharacterized protein</fullName>
    </submittedName>
</protein>
<name>A0A4Q0XYX0_9BACT</name>
<sequence>MNKNEMTMVEKESAKNLISSAIWVFVILLGVTIVFFSDLEYAYFIVAIPMCLVFLTSFNKKLPRKTRVFLFLFGILTISPIITYYI</sequence>
<accession>A0A4Q0XYX0</accession>
<keyword evidence="1" id="KW-1133">Transmembrane helix</keyword>
<comment type="caution">
    <text evidence="2">The sequence shown here is derived from an EMBL/GenBank/DDBJ whole genome shotgun (WGS) entry which is preliminary data.</text>
</comment>
<dbReference type="EMBL" id="PDKO01000006">
    <property type="protein sequence ID" value="RXJ62887.1"/>
    <property type="molecule type" value="Genomic_DNA"/>
</dbReference>
<keyword evidence="3" id="KW-1185">Reference proteome</keyword>
<dbReference type="RefSeq" id="WP_129082154.1">
    <property type="nucleotide sequence ID" value="NZ_CP041070.1"/>
</dbReference>
<gene>
    <name evidence="2" type="ORF">CRV06_08615</name>
</gene>
<evidence type="ECO:0000313" key="3">
    <source>
        <dbReference type="Proteomes" id="UP000290191"/>
    </source>
</evidence>
<reference evidence="2 3" key="1">
    <citation type="submission" date="2017-10" db="EMBL/GenBank/DDBJ databases">
        <title>Genomics of the genus Arcobacter.</title>
        <authorList>
            <person name="Perez-Cataluna A."/>
            <person name="Figueras M.J."/>
        </authorList>
    </citation>
    <scope>NUCLEOTIDE SEQUENCE [LARGE SCALE GENOMIC DNA]</scope>
    <source>
        <strain evidence="2 3">DSM 24636</strain>
    </source>
</reference>
<organism evidence="2 3">
    <name type="scientific">Halarcobacter anaerophilus</name>
    <dbReference type="NCBI Taxonomy" id="877500"/>
    <lineage>
        <taxon>Bacteria</taxon>
        <taxon>Pseudomonadati</taxon>
        <taxon>Campylobacterota</taxon>
        <taxon>Epsilonproteobacteria</taxon>
        <taxon>Campylobacterales</taxon>
        <taxon>Arcobacteraceae</taxon>
        <taxon>Halarcobacter</taxon>
    </lineage>
</organism>
<feature type="transmembrane region" description="Helical" evidence="1">
    <location>
        <begin position="41"/>
        <end position="59"/>
    </location>
</feature>
<keyword evidence="1" id="KW-0472">Membrane</keyword>
<dbReference type="AlphaFoldDB" id="A0A4Q0XYX0"/>
<proteinExistence type="predicted"/>
<feature type="transmembrane region" description="Helical" evidence="1">
    <location>
        <begin position="68"/>
        <end position="85"/>
    </location>
</feature>
<keyword evidence="1" id="KW-0812">Transmembrane</keyword>
<feature type="transmembrane region" description="Helical" evidence="1">
    <location>
        <begin position="16"/>
        <end position="35"/>
    </location>
</feature>
<evidence type="ECO:0000256" key="1">
    <source>
        <dbReference type="SAM" id="Phobius"/>
    </source>
</evidence>
<evidence type="ECO:0000313" key="2">
    <source>
        <dbReference type="EMBL" id="RXJ62887.1"/>
    </source>
</evidence>
<dbReference type="Proteomes" id="UP000290191">
    <property type="component" value="Unassembled WGS sequence"/>
</dbReference>